<dbReference type="Gene3D" id="3.60.21.10">
    <property type="match status" value="1"/>
</dbReference>
<protein>
    <submittedName>
        <fullName evidence="3">Metallophosphoesterase</fullName>
    </submittedName>
</protein>
<proteinExistence type="predicted"/>
<keyword evidence="1" id="KW-0732">Signal</keyword>
<dbReference type="InterPro" id="IPR006311">
    <property type="entry name" value="TAT_signal"/>
</dbReference>
<dbReference type="SUPFAM" id="SSF56300">
    <property type="entry name" value="Metallo-dependent phosphatases"/>
    <property type="match status" value="1"/>
</dbReference>
<reference evidence="3 4" key="1">
    <citation type="submission" date="2017-11" db="EMBL/GenBank/DDBJ databases">
        <title>Infants hospitalized years apart are colonized by the same room-sourced microbial strains.</title>
        <authorList>
            <person name="Brooks B."/>
            <person name="Olm M.R."/>
            <person name="Firek B.A."/>
            <person name="Baker R."/>
            <person name="Thomas B.C."/>
            <person name="Morowitz M.J."/>
            <person name="Banfield J.F."/>
        </authorList>
    </citation>
    <scope>NUCLEOTIDE SEQUENCE [LARGE SCALE GENOMIC DNA]</scope>
    <source>
        <strain evidence="3">S2_009_000_R2_76</strain>
    </source>
</reference>
<sequence>MKSRRKFIKQTFTGTILGAVASLPIASLAAENTNIKNVKNNKAKLRFAIASDGHYAQPNTPFAENHENLVKWLTQEHRQQALDFIIINGDLVHDRPNLLPEVKTKYFDRFPVPYYTIPGNHDHADAALWKSVFGYEDNYSFTQKNIGFVLANTADTKGKYIAPDNKFLKRELDKMTNLPIVLVILHIPPHMWVPENFFVDAPDTIALLHKYPNVKAVFHGHDHTLDSVFYTTKLPHFFDGHYGGDWGTNYKGYRIVEINDDDSLQTYQVNASKDPILNKVTLK</sequence>
<evidence type="ECO:0000256" key="1">
    <source>
        <dbReference type="SAM" id="SignalP"/>
    </source>
</evidence>
<dbReference type="Pfam" id="PF00149">
    <property type="entry name" value="Metallophos"/>
    <property type="match status" value="1"/>
</dbReference>
<gene>
    <name evidence="3" type="ORF">DI598_03065</name>
</gene>
<dbReference type="Proteomes" id="UP000249645">
    <property type="component" value="Unassembled WGS sequence"/>
</dbReference>
<evidence type="ECO:0000313" key="4">
    <source>
        <dbReference type="Proteomes" id="UP000249645"/>
    </source>
</evidence>
<dbReference type="PANTHER" id="PTHR43143:SF1">
    <property type="entry name" value="SERINE_THREONINE-PROTEIN PHOSPHATASE CPPED1"/>
    <property type="match status" value="1"/>
</dbReference>
<accession>A0A2W5FCX2</accession>
<dbReference type="InterPro" id="IPR051918">
    <property type="entry name" value="STPP_CPPED1"/>
</dbReference>
<evidence type="ECO:0000259" key="2">
    <source>
        <dbReference type="Pfam" id="PF00149"/>
    </source>
</evidence>
<feature type="chain" id="PRO_5015935452" evidence="1">
    <location>
        <begin position="30"/>
        <end position="283"/>
    </location>
</feature>
<name>A0A2W5FCX2_9SPHI</name>
<dbReference type="GO" id="GO:0016787">
    <property type="term" value="F:hydrolase activity"/>
    <property type="evidence" value="ECO:0007669"/>
    <property type="project" value="InterPro"/>
</dbReference>
<feature type="signal peptide" evidence="1">
    <location>
        <begin position="1"/>
        <end position="29"/>
    </location>
</feature>
<evidence type="ECO:0000313" key="3">
    <source>
        <dbReference type="EMBL" id="PZP51487.1"/>
    </source>
</evidence>
<organism evidence="3 4">
    <name type="scientific">Pseudopedobacter saltans</name>
    <dbReference type="NCBI Taxonomy" id="151895"/>
    <lineage>
        <taxon>Bacteria</taxon>
        <taxon>Pseudomonadati</taxon>
        <taxon>Bacteroidota</taxon>
        <taxon>Sphingobacteriia</taxon>
        <taxon>Sphingobacteriales</taxon>
        <taxon>Sphingobacteriaceae</taxon>
        <taxon>Pseudopedobacter</taxon>
    </lineage>
</organism>
<dbReference type="EMBL" id="QFOI01000029">
    <property type="protein sequence ID" value="PZP51487.1"/>
    <property type="molecule type" value="Genomic_DNA"/>
</dbReference>
<feature type="domain" description="Calcineurin-like phosphoesterase" evidence="2">
    <location>
        <begin position="45"/>
        <end position="224"/>
    </location>
</feature>
<dbReference type="InterPro" id="IPR029052">
    <property type="entry name" value="Metallo-depent_PP-like"/>
</dbReference>
<comment type="caution">
    <text evidence="3">The sequence shown here is derived from an EMBL/GenBank/DDBJ whole genome shotgun (WGS) entry which is preliminary data.</text>
</comment>
<dbReference type="PANTHER" id="PTHR43143">
    <property type="entry name" value="METALLOPHOSPHOESTERASE, CALCINEURIN SUPERFAMILY"/>
    <property type="match status" value="1"/>
</dbReference>
<dbReference type="PROSITE" id="PS51318">
    <property type="entry name" value="TAT"/>
    <property type="match status" value="1"/>
</dbReference>
<dbReference type="InterPro" id="IPR004843">
    <property type="entry name" value="Calcineurin-like_PHP"/>
</dbReference>
<dbReference type="AlphaFoldDB" id="A0A2W5FCX2"/>